<proteinExistence type="predicted"/>
<keyword evidence="1" id="KW-1133">Transmembrane helix</keyword>
<accession>A0A0E9R5T4</accession>
<keyword evidence="1" id="KW-0812">Transmembrane</keyword>
<keyword evidence="1" id="KW-0472">Membrane</keyword>
<organism evidence="2">
    <name type="scientific">Anguilla anguilla</name>
    <name type="common">European freshwater eel</name>
    <name type="synonym">Muraena anguilla</name>
    <dbReference type="NCBI Taxonomy" id="7936"/>
    <lineage>
        <taxon>Eukaryota</taxon>
        <taxon>Metazoa</taxon>
        <taxon>Chordata</taxon>
        <taxon>Craniata</taxon>
        <taxon>Vertebrata</taxon>
        <taxon>Euteleostomi</taxon>
        <taxon>Actinopterygii</taxon>
        <taxon>Neopterygii</taxon>
        <taxon>Teleostei</taxon>
        <taxon>Anguilliformes</taxon>
        <taxon>Anguillidae</taxon>
        <taxon>Anguilla</taxon>
    </lineage>
</organism>
<dbReference type="EMBL" id="GBXM01084864">
    <property type="protein sequence ID" value="JAH23713.1"/>
    <property type="molecule type" value="Transcribed_RNA"/>
</dbReference>
<name>A0A0E9R5T4_ANGAN</name>
<evidence type="ECO:0000256" key="1">
    <source>
        <dbReference type="SAM" id="Phobius"/>
    </source>
</evidence>
<feature type="transmembrane region" description="Helical" evidence="1">
    <location>
        <begin position="12"/>
        <end position="37"/>
    </location>
</feature>
<protein>
    <submittedName>
        <fullName evidence="2">Uncharacterized protein</fullName>
    </submittedName>
</protein>
<sequence>MYFYCFLELFKIKLVLEIHCLFVLFLSKGTLYAILLYNVPEILFIKDLCLCHH</sequence>
<evidence type="ECO:0000313" key="2">
    <source>
        <dbReference type="EMBL" id="JAH23713.1"/>
    </source>
</evidence>
<dbReference type="AlphaFoldDB" id="A0A0E9R5T4"/>
<reference evidence="2" key="2">
    <citation type="journal article" date="2015" name="Fish Shellfish Immunol.">
        <title>Early steps in the European eel (Anguilla anguilla)-Vibrio vulnificus interaction in the gills: Role of the RtxA13 toxin.</title>
        <authorList>
            <person name="Callol A."/>
            <person name="Pajuelo D."/>
            <person name="Ebbesson L."/>
            <person name="Teles M."/>
            <person name="MacKenzie S."/>
            <person name="Amaro C."/>
        </authorList>
    </citation>
    <scope>NUCLEOTIDE SEQUENCE</scope>
</reference>
<reference evidence="2" key="1">
    <citation type="submission" date="2014-11" db="EMBL/GenBank/DDBJ databases">
        <authorList>
            <person name="Amaro Gonzalez C."/>
        </authorList>
    </citation>
    <scope>NUCLEOTIDE SEQUENCE</scope>
</reference>